<reference evidence="2 3" key="1">
    <citation type="journal article" date="2016" name="Front. Microbiol.">
        <title>Single-Cell (Meta-)Genomics of a Dimorphic Candidatus Thiomargarita nelsonii Reveals Genomic Plasticity.</title>
        <authorList>
            <person name="Flood B.E."/>
            <person name="Fliss P."/>
            <person name="Jones D.S."/>
            <person name="Dick G.J."/>
            <person name="Jain S."/>
            <person name="Kaster A.K."/>
            <person name="Winkel M."/>
            <person name="Mussmann M."/>
            <person name="Bailey J."/>
        </authorList>
    </citation>
    <scope>NUCLEOTIDE SEQUENCE [LARGE SCALE GENOMIC DNA]</scope>
    <source>
        <strain evidence="2">Hydrate Ridge</strain>
    </source>
</reference>
<dbReference type="Proteomes" id="UP000030428">
    <property type="component" value="Unassembled WGS sequence"/>
</dbReference>
<evidence type="ECO:0000313" key="3">
    <source>
        <dbReference type="Proteomes" id="UP000030428"/>
    </source>
</evidence>
<feature type="compositionally biased region" description="Basic residues" evidence="1">
    <location>
        <begin position="14"/>
        <end position="29"/>
    </location>
</feature>
<proteinExistence type="predicted"/>
<protein>
    <submittedName>
        <fullName evidence="2">Uncharacterized protein</fullName>
    </submittedName>
</protein>
<name>A0A4E0QKI1_9GAMM</name>
<dbReference type="AlphaFoldDB" id="A0A4E0QKI1"/>
<gene>
    <name evidence="2" type="ORF">PN36_33885</name>
</gene>
<dbReference type="EMBL" id="JSZA02000373">
    <property type="protein sequence ID" value="TGO01947.1"/>
    <property type="molecule type" value="Genomic_DNA"/>
</dbReference>
<evidence type="ECO:0000313" key="2">
    <source>
        <dbReference type="EMBL" id="TGO01947.1"/>
    </source>
</evidence>
<evidence type="ECO:0000256" key="1">
    <source>
        <dbReference type="SAM" id="MobiDB-lite"/>
    </source>
</evidence>
<organism evidence="2 3">
    <name type="scientific">Candidatus Thiomargarita nelsonii</name>
    <dbReference type="NCBI Taxonomy" id="1003181"/>
    <lineage>
        <taxon>Bacteria</taxon>
        <taxon>Pseudomonadati</taxon>
        <taxon>Pseudomonadota</taxon>
        <taxon>Gammaproteobacteria</taxon>
        <taxon>Thiotrichales</taxon>
        <taxon>Thiotrichaceae</taxon>
        <taxon>Thiomargarita</taxon>
    </lineage>
</organism>
<accession>A0A4E0QKI1</accession>
<comment type="caution">
    <text evidence="2">The sequence shown here is derived from an EMBL/GenBank/DDBJ whole genome shotgun (WGS) entry which is preliminary data.</text>
</comment>
<keyword evidence="3" id="KW-1185">Reference proteome</keyword>
<sequence length="150" mass="16765">MGKLLKLLSELLKKAPKKGPKPKTNPAKKAKNEFPKRKPSATELCNKFVDKLLNDPKSIWGKSPEEIRDLFQNAGYKTVIESGKKGSKLSKQIRIEGHPKITNIQYHPGGGRHGGSYYKISTSTKGKIKVVDRATYKPTTGEKTEIIYKD</sequence>
<feature type="region of interest" description="Disordered" evidence="1">
    <location>
        <begin position="13"/>
        <end position="39"/>
    </location>
</feature>